<name>A0AA37MIU2_9BURK</name>
<reference evidence="7" key="1">
    <citation type="submission" date="2022-09" db="EMBL/GenBank/DDBJ databases">
        <title>Isolation and characterization of 3-chlorobenzoate degrading bacteria from soils in Shizuoka.</title>
        <authorList>
            <person name="Ifat A."/>
            <person name="Ogawa N."/>
            <person name="Kimbara K."/>
            <person name="Moriuchi R."/>
            <person name="Dohra H."/>
            <person name="Shintani M."/>
        </authorList>
    </citation>
    <scope>NUCLEOTIDE SEQUENCE</scope>
    <source>
        <strain evidence="7">19CS4-2</strain>
    </source>
</reference>
<dbReference type="Proteomes" id="UP001055111">
    <property type="component" value="Unassembled WGS sequence"/>
</dbReference>
<dbReference type="Gene3D" id="1.10.10.60">
    <property type="entry name" value="Homeodomain-like"/>
    <property type="match status" value="1"/>
</dbReference>
<evidence type="ECO:0000256" key="2">
    <source>
        <dbReference type="ARBA" id="ARBA00023015"/>
    </source>
</evidence>
<proteinExistence type="predicted"/>
<keyword evidence="1" id="KW-0678">Repressor</keyword>
<keyword evidence="4" id="KW-0804">Transcription</keyword>
<comment type="caution">
    <text evidence="7">The sequence shown here is derived from an EMBL/GenBank/DDBJ whole genome shotgun (WGS) entry which is preliminary data.</text>
</comment>
<accession>A0AA37MIU2</accession>
<dbReference type="InterPro" id="IPR011075">
    <property type="entry name" value="TetR_C"/>
</dbReference>
<evidence type="ECO:0000256" key="1">
    <source>
        <dbReference type="ARBA" id="ARBA00022491"/>
    </source>
</evidence>
<evidence type="ECO:0000256" key="3">
    <source>
        <dbReference type="ARBA" id="ARBA00023125"/>
    </source>
</evidence>
<dbReference type="PANTHER" id="PTHR47506:SF1">
    <property type="entry name" value="HTH-TYPE TRANSCRIPTIONAL REGULATOR YJDC"/>
    <property type="match status" value="1"/>
</dbReference>
<dbReference type="InterPro" id="IPR009057">
    <property type="entry name" value="Homeodomain-like_sf"/>
</dbReference>
<keyword evidence="3 5" id="KW-0238">DNA-binding</keyword>
<dbReference type="InterPro" id="IPR001647">
    <property type="entry name" value="HTH_TetR"/>
</dbReference>
<evidence type="ECO:0000256" key="5">
    <source>
        <dbReference type="PROSITE-ProRule" id="PRU00335"/>
    </source>
</evidence>
<evidence type="ECO:0000256" key="4">
    <source>
        <dbReference type="ARBA" id="ARBA00023163"/>
    </source>
</evidence>
<dbReference type="SUPFAM" id="SSF48498">
    <property type="entry name" value="Tetracyclin repressor-like, C-terminal domain"/>
    <property type="match status" value="1"/>
</dbReference>
<dbReference type="GO" id="GO:0003677">
    <property type="term" value="F:DNA binding"/>
    <property type="evidence" value="ECO:0007669"/>
    <property type="project" value="UniProtKB-UniRule"/>
</dbReference>
<gene>
    <name evidence="7" type="ORF">CBA19CS42_28000</name>
</gene>
<dbReference type="Pfam" id="PF00440">
    <property type="entry name" value="TetR_N"/>
    <property type="match status" value="1"/>
</dbReference>
<dbReference type="PROSITE" id="PS01081">
    <property type="entry name" value="HTH_TETR_1"/>
    <property type="match status" value="1"/>
</dbReference>
<organism evidence="7 8">
    <name type="scientific">Caballeronia novacaledonica</name>
    <dbReference type="NCBI Taxonomy" id="1544861"/>
    <lineage>
        <taxon>Bacteria</taxon>
        <taxon>Pseudomonadati</taxon>
        <taxon>Pseudomonadota</taxon>
        <taxon>Betaproteobacteria</taxon>
        <taxon>Burkholderiales</taxon>
        <taxon>Burkholderiaceae</taxon>
        <taxon>Caballeronia</taxon>
    </lineage>
</organism>
<dbReference type="Gene3D" id="1.10.357.10">
    <property type="entry name" value="Tetracycline Repressor, domain 2"/>
    <property type="match status" value="1"/>
</dbReference>
<dbReference type="InterPro" id="IPR023772">
    <property type="entry name" value="DNA-bd_HTH_TetR-type_CS"/>
</dbReference>
<evidence type="ECO:0000313" key="7">
    <source>
        <dbReference type="EMBL" id="GJH28438.1"/>
    </source>
</evidence>
<evidence type="ECO:0000313" key="8">
    <source>
        <dbReference type="Proteomes" id="UP001055111"/>
    </source>
</evidence>
<dbReference type="SUPFAM" id="SSF46689">
    <property type="entry name" value="Homeodomain-like"/>
    <property type="match status" value="1"/>
</dbReference>
<feature type="DNA-binding region" description="H-T-H motif" evidence="5">
    <location>
        <begin position="29"/>
        <end position="48"/>
    </location>
</feature>
<dbReference type="Pfam" id="PF16925">
    <property type="entry name" value="TetR_C_13"/>
    <property type="match status" value="1"/>
</dbReference>
<sequence>MPRPREFDEDTALDAATAQFWSHGYEATSVRDLAATMGLTAASLYNAFGDKRTLYERVLERYIERGFRDRVRRFEHRLPPRDAIVAFFDEIVRLSVGDPHRKGCLIVNSALELAPHDKQFHRVLRGVLAEMEGFFTRCVTAGQADGTIPADLPAADLGHGLLAALMGLRVLARVDPRRMALEAAVRPMLAAIGVESGARSTTLNRRPRARKTTPVSTQ</sequence>
<dbReference type="PROSITE" id="PS50977">
    <property type="entry name" value="HTH_TETR_2"/>
    <property type="match status" value="1"/>
</dbReference>
<evidence type="ECO:0000259" key="6">
    <source>
        <dbReference type="PROSITE" id="PS50977"/>
    </source>
</evidence>
<keyword evidence="2" id="KW-0805">Transcription regulation</keyword>
<dbReference type="InterPro" id="IPR036271">
    <property type="entry name" value="Tet_transcr_reg_TetR-rel_C_sf"/>
</dbReference>
<feature type="domain" description="HTH tetR-type" evidence="6">
    <location>
        <begin position="6"/>
        <end position="66"/>
    </location>
</feature>
<dbReference type="AlphaFoldDB" id="A0AA37MIU2"/>
<protein>
    <submittedName>
        <fullName evidence="7">TetR/AcrR family transcriptional regulator</fullName>
    </submittedName>
</protein>
<dbReference type="RefSeq" id="WP_238215337.1">
    <property type="nucleotide sequence ID" value="NZ_BPUS01000015.1"/>
</dbReference>
<dbReference type="PANTHER" id="PTHR47506">
    <property type="entry name" value="TRANSCRIPTIONAL REGULATORY PROTEIN"/>
    <property type="match status" value="1"/>
</dbReference>
<dbReference type="EMBL" id="BPUS01000015">
    <property type="protein sequence ID" value="GJH28438.1"/>
    <property type="molecule type" value="Genomic_DNA"/>
</dbReference>